<dbReference type="RefSeq" id="WP_108545163.1">
    <property type="nucleotide sequence ID" value="NZ_PYJM01000003.1"/>
</dbReference>
<feature type="transmembrane region" description="Helical" evidence="1">
    <location>
        <begin position="58"/>
        <end position="84"/>
    </location>
</feature>
<proteinExistence type="predicted"/>
<comment type="caution">
    <text evidence="2">The sequence shown here is derived from an EMBL/GenBank/DDBJ whole genome shotgun (WGS) entry which is preliminary data.</text>
</comment>
<keyword evidence="1" id="KW-0472">Membrane</keyword>
<dbReference type="AlphaFoldDB" id="A0A2T6GLQ5"/>
<keyword evidence="1" id="KW-1133">Transmembrane helix</keyword>
<feature type="transmembrane region" description="Helical" evidence="1">
    <location>
        <begin position="104"/>
        <end position="123"/>
    </location>
</feature>
<dbReference type="Proteomes" id="UP000244178">
    <property type="component" value="Unassembled WGS sequence"/>
</dbReference>
<evidence type="ECO:0000256" key="1">
    <source>
        <dbReference type="SAM" id="Phobius"/>
    </source>
</evidence>
<accession>A0A2T6GLQ5</accession>
<protein>
    <submittedName>
        <fullName evidence="2">Uncharacterized protein</fullName>
    </submittedName>
</protein>
<name>A0A2T6GLQ5_9PSED</name>
<dbReference type="EMBL" id="PYJM01000003">
    <property type="protein sequence ID" value="PUA45079.1"/>
    <property type="molecule type" value="Genomic_DNA"/>
</dbReference>
<keyword evidence="1" id="KW-0812">Transmembrane</keyword>
<organism evidence="2 3">
    <name type="scientific">Pseudomonas protegens</name>
    <dbReference type="NCBI Taxonomy" id="380021"/>
    <lineage>
        <taxon>Bacteria</taxon>
        <taxon>Pseudomonadati</taxon>
        <taxon>Pseudomonadota</taxon>
        <taxon>Gammaproteobacteria</taxon>
        <taxon>Pseudomonadales</taxon>
        <taxon>Pseudomonadaceae</taxon>
        <taxon>Pseudomonas</taxon>
    </lineage>
</organism>
<gene>
    <name evidence="2" type="ORF">C5U62_15875</name>
</gene>
<reference evidence="2 3" key="1">
    <citation type="submission" date="2018-03" db="EMBL/GenBank/DDBJ databases">
        <title>Draft genome sequence of the plant growth promoting rhizobacterium Pseudomonas protegens strain BNJ-SS-45 isolated from wheat (Triticum aestivum) rhizosphere.</title>
        <authorList>
            <person name="Bajpai A."/>
            <person name="Shende K."/>
            <person name="Meena N."/>
            <person name="Upadhyayula S.R."/>
            <person name="Suravajhala P."/>
            <person name="Medicherla K.M."/>
            <person name="Johri B.N."/>
        </authorList>
    </citation>
    <scope>NUCLEOTIDE SEQUENCE [LARGE SCALE GENOMIC DNA]</scope>
    <source>
        <strain evidence="2 3">BNJ-SS-45</strain>
    </source>
</reference>
<evidence type="ECO:0000313" key="3">
    <source>
        <dbReference type="Proteomes" id="UP000244178"/>
    </source>
</evidence>
<evidence type="ECO:0000313" key="2">
    <source>
        <dbReference type="EMBL" id="PUA45079.1"/>
    </source>
</evidence>
<sequence length="302" mass="36200">MRHPSPHGLRAYEKALREREEKITQGTYTPAPFENIETHEKYDQERFRFAQLPFRSQFWLFMQFFGKYGFYLFAILFSFVSLFLSIVSRDSQLKIGFWDALSSVFWPILFPTLLCWGVGHIVMHHFPRIWFRPPKGPLWELNRRTGLVTFFDYKRFKKEGVIDEVTAPFYEFDAYIVTSPDRQGSPMNGLFLIHRYRDIRINFNSLITPDNTLQKPCALWDFFQNFMDISRPLPDIPLYEPYRHLDPVTAEYDRQQQRPARYWIDMDDETFKVKVKEMLGKIDAIDTFNRPNLMANHVQYID</sequence>